<dbReference type="Pfam" id="PF13378">
    <property type="entry name" value="MR_MLE_C"/>
    <property type="match status" value="1"/>
</dbReference>
<name>A0A3S4HS81_SEROD</name>
<dbReference type="GO" id="GO:0008869">
    <property type="term" value="F:galactonate dehydratase activity"/>
    <property type="evidence" value="ECO:0007669"/>
    <property type="project" value="UniProtKB-EC"/>
</dbReference>
<evidence type="ECO:0000256" key="1">
    <source>
        <dbReference type="ARBA" id="ARBA00001946"/>
    </source>
</evidence>
<proteinExistence type="predicted"/>
<dbReference type="InterPro" id="IPR029017">
    <property type="entry name" value="Enolase-like_N"/>
</dbReference>
<dbReference type="GO" id="GO:0000287">
    <property type="term" value="F:magnesium ion binding"/>
    <property type="evidence" value="ECO:0007669"/>
    <property type="project" value="TreeGrafter"/>
</dbReference>
<dbReference type="InterPro" id="IPR029065">
    <property type="entry name" value="Enolase_C-like"/>
</dbReference>
<dbReference type="SFLD" id="SFLDS00001">
    <property type="entry name" value="Enolase"/>
    <property type="match status" value="1"/>
</dbReference>
<evidence type="ECO:0000259" key="4">
    <source>
        <dbReference type="SMART" id="SM00922"/>
    </source>
</evidence>
<dbReference type="InterPro" id="IPR013341">
    <property type="entry name" value="Mandelate_racemase_N_dom"/>
</dbReference>
<dbReference type="KEGG" id="sof:NCTC11214_04419"/>
<dbReference type="SUPFAM" id="SSF51604">
    <property type="entry name" value="Enolase C-terminal domain-like"/>
    <property type="match status" value="1"/>
</dbReference>
<dbReference type="Gene3D" id="3.30.390.10">
    <property type="entry name" value="Enolase-like, N-terminal domain"/>
    <property type="match status" value="1"/>
</dbReference>
<comment type="cofactor">
    <cofactor evidence="1">
        <name>Mg(2+)</name>
        <dbReference type="ChEBI" id="CHEBI:18420"/>
    </cofactor>
</comment>
<dbReference type="EMBL" id="LR134117">
    <property type="protein sequence ID" value="VDZ63325.1"/>
    <property type="molecule type" value="Genomic_DNA"/>
</dbReference>
<keyword evidence="3" id="KW-0460">Magnesium</keyword>
<dbReference type="Gene3D" id="3.20.20.120">
    <property type="entry name" value="Enolase-like C-terminal domain"/>
    <property type="match status" value="1"/>
</dbReference>
<keyword evidence="5" id="KW-0456">Lyase</keyword>
<sequence length="424" mass="46786">MKRIFKKKKIAFTCHGDRRSNAAMQSASQRAMNYPFKGPLMKIESVNVTVFHYPTRRVADSAGHSHPGDESLAKMAMLTITADDGSVGHAFAPPEVVRPYVVNSFFRKVMVGQDPFHRERIWQALAQWQRGSAHQLTERALSFVEQALWDLIGNALHTPVWQLLGGYRDKVPAYGSTMCGDELAGGLSTPDEYAQFAEKLVARGYQAIKLHTWMPPVAFAPDPKMDIKACAAVREAVGPDIALMLDGYHWYSRSEALLIGKALEKLDFAWFEEPMQEESMSSYAWLAQNLSIDVIGPESLGGKHHSRADWVKAGACDILRAGANGVGGIAPCLKVANLAEAFGMDCEVHGNGAASLAVVGAIRNCRWYERGLLHPFLDYDQPAAYLNRLIDPMDSQGFVHLPNRPGLGEDINFAYIEANTVSHD</sequence>
<feature type="domain" description="Mandelate racemase/muconate lactonizing enzyme C-terminal" evidence="4">
    <location>
        <begin position="190"/>
        <end position="293"/>
    </location>
</feature>
<dbReference type="InterPro" id="IPR036849">
    <property type="entry name" value="Enolase-like_C_sf"/>
</dbReference>
<dbReference type="Pfam" id="PF02746">
    <property type="entry name" value="MR_MLE_N"/>
    <property type="match status" value="1"/>
</dbReference>
<dbReference type="PANTHER" id="PTHR13794">
    <property type="entry name" value="ENOLASE SUPERFAMILY, MANDELATE RACEMASE"/>
    <property type="match status" value="1"/>
</dbReference>
<organism evidence="5 6">
    <name type="scientific">Serratia odorifera</name>
    <dbReference type="NCBI Taxonomy" id="618"/>
    <lineage>
        <taxon>Bacteria</taxon>
        <taxon>Pseudomonadati</taxon>
        <taxon>Pseudomonadota</taxon>
        <taxon>Gammaproteobacteria</taxon>
        <taxon>Enterobacterales</taxon>
        <taxon>Yersiniaceae</taxon>
        <taxon>Serratia</taxon>
    </lineage>
</organism>
<dbReference type="SUPFAM" id="SSF54826">
    <property type="entry name" value="Enolase N-terminal domain-like"/>
    <property type="match status" value="1"/>
</dbReference>
<reference evidence="5 6" key="1">
    <citation type="submission" date="2018-12" db="EMBL/GenBank/DDBJ databases">
        <authorList>
            <consortium name="Pathogen Informatics"/>
        </authorList>
    </citation>
    <scope>NUCLEOTIDE SEQUENCE [LARGE SCALE GENOMIC DNA]</scope>
    <source>
        <strain evidence="5 6">NCTC11214</strain>
    </source>
</reference>
<dbReference type="InterPro" id="IPR013342">
    <property type="entry name" value="Mandelate_racemase_C"/>
</dbReference>
<evidence type="ECO:0000313" key="6">
    <source>
        <dbReference type="Proteomes" id="UP000281391"/>
    </source>
</evidence>
<dbReference type="InterPro" id="IPR046945">
    <property type="entry name" value="RHMD-like"/>
</dbReference>
<accession>A0A3S4HS81</accession>
<gene>
    <name evidence="5" type="primary">dgoD_2</name>
    <name evidence="5" type="ORF">NCTC11214_04419</name>
</gene>
<dbReference type="PANTHER" id="PTHR13794:SF58">
    <property type="entry name" value="MITOCHONDRIAL ENOLASE SUPERFAMILY MEMBER 1"/>
    <property type="match status" value="1"/>
</dbReference>
<dbReference type="EC" id="4.2.1.6" evidence="5"/>
<evidence type="ECO:0000256" key="2">
    <source>
        <dbReference type="ARBA" id="ARBA00022723"/>
    </source>
</evidence>
<protein>
    <submittedName>
        <fullName evidence="5">D-galactonate dehydratase</fullName>
        <ecNumber evidence="5">4.2.1.6</ecNumber>
    </submittedName>
</protein>
<dbReference type="AlphaFoldDB" id="A0A3S4HS81"/>
<evidence type="ECO:0000313" key="5">
    <source>
        <dbReference type="EMBL" id="VDZ63325.1"/>
    </source>
</evidence>
<dbReference type="SMART" id="SM00922">
    <property type="entry name" value="MR_MLE"/>
    <property type="match status" value="1"/>
</dbReference>
<dbReference type="GO" id="GO:0016052">
    <property type="term" value="P:carbohydrate catabolic process"/>
    <property type="evidence" value="ECO:0007669"/>
    <property type="project" value="TreeGrafter"/>
</dbReference>
<keyword evidence="2" id="KW-0479">Metal-binding</keyword>
<dbReference type="CDD" id="cd03329">
    <property type="entry name" value="MR_like_4"/>
    <property type="match status" value="1"/>
</dbReference>
<dbReference type="Proteomes" id="UP000281391">
    <property type="component" value="Chromosome"/>
</dbReference>
<evidence type="ECO:0000256" key="3">
    <source>
        <dbReference type="ARBA" id="ARBA00022842"/>
    </source>
</evidence>